<dbReference type="EMBL" id="QQTP01000002">
    <property type="protein sequence ID" value="RDJ28258.1"/>
    <property type="molecule type" value="Genomic_DNA"/>
</dbReference>
<feature type="transmembrane region" description="Helical" evidence="9">
    <location>
        <begin position="484"/>
        <end position="506"/>
    </location>
</feature>
<dbReference type="Pfam" id="PF06808">
    <property type="entry name" value="DctM"/>
    <property type="match status" value="1"/>
</dbReference>
<keyword evidence="6 9" id="KW-1133">Transmembrane helix</keyword>
<evidence type="ECO:0000259" key="11">
    <source>
        <dbReference type="Pfam" id="PF06808"/>
    </source>
</evidence>
<feature type="transmembrane region" description="Helical" evidence="9">
    <location>
        <begin position="302"/>
        <end position="322"/>
    </location>
</feature>
<protein>
    <recommendedName>
        <fullName evidence="14">TRAP transporter large permease subunit</fullName>
    </recommendedName>
</protein>
<evidence type="ECO:0000256" key="8">
    <source>
        <dbReference type="RuleBase" id="RU369079"/>
    </source>
</evidence>
<keyword evidence="3" id="KW-1003">Cell membrane</keyword>
<feature type="transmembrane region" description="Helical" evidence="9">
    <location>
        <begin position="613"/>
        <end position="636"/>
    </location>
</feature>
<dbReference type="PANTHER" id="PTHR33362:SF2">
    <property type="entry name" value="TRAP TRANSPORTER LARGE PERMEASE PROTEIN"/>
    <property type="match status" value="1"/>
</dbReference>
<feature type="transmembrane region" description="Helical" evidence="9">
    <location>
        <begin position="571"/>
        <end position="593"/>
    </location>
</feature>
<dbReference type="AlphaFoldDB" id="A0A370LAA8"/>
<evidence type="ECO:0000259" key="10">
    <source>
        <dbReference type="Pfam" id="PF04290"/>
    </source>
</evidence>
<feature type="domain" description="TRAP C4-dicarboxylate transport system permease DctM subunit" evidence="11">
    <location>
        <begin position="223"/>
        <end position="628"/>
    </location>
</feature>
<keyword evidence="13" id="KW-1185">Reference proteome</keyword>
<feature type="transmembrane region" description="Helical" evidence="9">
    <location>
        <begin position="37"/>
        <end position="59"/>
    </location>
</feature>
<dbReference type="PANTHER" id="PTHR33362">
    <property type="entry name" value="SIALIC ACID TRAP TRANSPORTER PERMEASE PROTEIN SIAT-RELATED"/>
    <property type="match status" value="1"/>
</dbReference>
<feature type="transmembrane region" description="Helical" evidence="9">
    <location>
        <begin position="153"/>
        <end position="172"/>
    </location>
</feature>
<comment type="subcellular location">
    <subcellularLocation>
        <location evidence="1 8">Cell inner membrane</location>
        <topology evidence="1 8">Multi-pass membrane protein</topology>
    </subcellularLocation>
</comment>
<dbReference type="Proteomes" id="UP000255207">
    <property type="component" value="Unassembled WGS sequence"/>
</dbReference>
<dbReference type="Pfam" id="PF04290">
    <property type="entry name" value="DctQ"/>
    <property type="match status" value="1"/>
</dbReference>
<dbReference type="GO" id="GO:0022857">
    <property type="term" value="F:transmembrane transporter activity"/>
    <property type="evidence" value="ECO:0007669"/>
    <property type="project" value="UniProtKB-UniRule"/>
</dbReference>
<comment type="caution">
    <text evidence="12">The sequence shown here is derived from an EMBL/GenBank/DDBJ whole genome shotgun (WGS) entry which is preliminary data.</text>
</comment>
<keyword evidence="4 8" id="KW-0997">Cell inner membrane</keyword>
<dbReference type="InterPro" id="IPR010656">
    <property type="entry name" value="DctM"/>
</dbReference>
<feature type="transmembrane region" description="Helical" evidence="9">
    <location>
        <begin position="526"/>
        <end position="559"/>
    </location>
</feature>
<evidence type="ECO:0000256" key="3">
    <source>
        <dbReference type="ARBA" id="ARBA00022475"/>
    </source>
</evidence>
<evidence type="ECO:0000256" key="7">
    <source>
        <dbReference type="ARBA" id="ARBA00023136"/>
    </source>
</evidence>
<feature type="transmembrane region" description="Helical" evidence="9">
    <location>
        <begin position="343"/>
        <end position="360"/>
    </location>
</feature>
<proteinExistence type="predicted"/>
<keyword evidence="7 9" id="KW-0472">Membrane</keyword>
<evidence type="ECO:0000313" key="12">
    <source>
        <dbReference type="EMBL" id="RDJ28258.1"/>
    </source>
</evidence>
<feature type="transmembrane region" description="Helical" evidence="9">
    <location>
        <begin position="115"/>
        <end position="141"/>
    </location>
</feature>
<keyword evidence="2 8" id="KW-0813">Transport</keyword>
<dbReference type="NCBIfam" id="TIGR00786">
    <property type="entry name" value="dctM"/>
    <property type="match status" value="1"/>
</dbReference>
<evidence type="ECO:0000256" key="2">
    <source>
        <dbReference type="ARBA" id="ARBA00022448"/>
    </source>
</evidence>
<evidence type="ECO:0000256" key="9">
    <source>
        <dbReference type="SAM" id="Phobius"/>
    </source>
</evidence>
<evidence type="ECO:0000256" key="5">
    <source>
        <dbReference type="ARBA" id="ARBA00022692"/>
    </source>
</evidence>
<feature type="transmembrane region" description="Helical" evidence="9">
    <location>
        <begin position="380"/>
        <end position="404"/>
    </location>
</feature>
<evidence type="ECO:0008006" key="14">
    <source>
        <dbReference type="Google" id="ProtNLM"/>
    </source>
</evidence>
<reference evidence="13" key="1">
    <citation type="submission" date="2018-07" db="EMBL/GenBank/DDBJ databases">
        <authorList>
            <person name="Safronova V.I."/>
            <person name="Chirak E.R."/>
            <person name="Sazanova A.L."/>
        </authorList>
    </citation>
    <scope>NUCLEOTIDE SEQUENCE [LARGE SCALE GENOMIC DNA]</scope>
    <source>
        <strain evidence="13">RCAM04685</strain>
    </source>
</reference>
<accession>A0A370LAA8</accession>
<sequence>MSAAGMVAPQVDGIELPPMETAGLDVPDHRLRPQLDALATLVETVVIIAVFINIMVTFSNTMLRYVVNRDLPWAADVSTLLLSIITFLGAPAFLRRTTGMAYTAAIDQMSGMRRDVLRACGLLNVVAICILSLAVFPAFFTAQMRQMLPVLEWNMGLVAVWLAVGLVLMVVYTLEKLAGIPRKALGIALAITAALIAAVLLLRAGYYSGAVEIDPFLPILFFLIFAFIAGTPIPIILAAGGALFFVMTGDAPLVAIPAAYQYGISSFVLLAIPFFMVAGSLMDVTGMARKLIDMVQEWVGHWKGGLLIAEVLATYVFSGVSGSKAADIATVGSVMKAPMRERGYPSTEFVAVLAASAAMAETVPPSVAMLILGSVTSLSVGALFIAGFLPAAILAIALIIGVIFRSRNQDWHKGPPFSLKRALKSVPPALPALGVPVIVIGGLVGGIASPTESSSFAVVYGFLAALVFYRSVQFKACWLALREAALVSGMVLLMVGMANLLVQAIVIDGLGATLASTFSGTTHPTVFLFLSVAALIVIGFVLEGFPAILIAAPILLPLATKLGVDPLQFGILIIMATGIGVMMPPVGIGFYIACTIGEAPVNKAMRASAYYNVFLILGLVVVILFPQITTWLPTVFGMR</sequence>
<feature type="transmembrane region" description="Helical" evidence="9">
    <location>
        <begin position="425"/>
        <end position="448"/>
    </location>
</feature>
<gene>
    <name evidence="12" type="ORF">DWE98_06660</name>
</gene>
<feature type="transmembrane region" description="Helical" evidence="9">
    <location>
        <begin position="454"/>
        <end position="472"/>
    </location>
</feature>
<comment type="function">
    <text evidence="8">Part of the tripartite ATP-independent periplasmic (TRAP) transport system.</text>
</comment>
<keyword evidence="5 9" id="KW-0812">Transmembrane</keyword>
<dbReference type="GO" id="GO:0005886">
    <property type="term" value="C:plasma membrane"/>
    <property type="evidence" value="ECO:0007669"/>
    <property type="project" value="UniProtKB-SubCell"/>
</dbReference>
<feature type="transmembrane region" description="Helical" evidence="9">
    <location>
        <begin position="71"/>
        <end position="94"/>
    </location>
</feature>
<evidence type="ECO:0000256" key="1">
    <source>
        <dbReference type="ARBA" id="ARBA00004429"/>
    </source>
</evidence>
<dbReference type="InterPro" id="IPR055348">
    <property type="entry name" value="DctQ"/>
</dbReference>
<dbReference type="RefSeq" id="WP_114828383.1">
    <property type="nucleotide sequence ID" value="NZ_QQTO01000037.1"/>
</dbReference>
<feature type="transmembrane region" description="Helical" evidence="9">
    <location>
        <begin position="219"/>
        <end position="247"/>
    </location>
</feature>
<evidence type="ECO:0000313" key="13">
    <source>
        <dbReference type="Proteomes" id="UP000255207"/>
    </source>
</evidence>
<feature type="transmembrane region" description="Helical" evidence="9">
    <location>
        <begin position="184"/>
        <end position="207"/>
    </location>
</feature>
<name>A0A370LAA8_9HYPH</name>
<organism evidence="12 13">
    <name type="scientific">Bosea caraganae</name>
    <dbReference type="NCBI Taxonomy" id="2763117"/>
    <lineage>
        <taxon>Bacteria</taxon>
        <taxon>Pseudomonadati</taxon>
        <taxon>Pseudomonadota</taxon>
        <taxon>Alphaproteobacteria</taxon>
        <taxon>Hyphomicrobiales</taxon>
        <taxon>Boseaceae</taxon>
        <taxon>Bosea</taxon>
    </lineage>
</organism>
<feature type="transmembrane region" description="Helical" evidence="9">
    <location>
        <begin position="259"/>
        <end position="282"/>
    </location>
</feature>
<evidence type="ECO:0000256" key="4">
    <source>
        <dbReference type="ARBA" id="ARBA00022519"/>
    </source>
</evidence>
<feature type="domain" description="Tripartite ATP-independent periplasmic transporters DctQ component" evidence="10">
    <location>
        <begin position="54"/>
        <end position="178"/>
    </location>
</feature>
<evidence type="ECO:0000256" key="6">
    <source>
        <dbReference type="ARBA" id="ARBA00022989"/>
    </source>
</evidence>
<dbReference type="InterPro" id="IPR004681">
    <property type="entry name" value="TRAP_DctM"/>
</dbReference>